<feature type="transmembrane region" description="Helical" evidence="1">
    <location>
        <begin position="87"/>
        <end position="106"/>
    </location>
</feature>
<keyword evidence="3" id="KW-1185">Reference proteome</keyword>
<keyword evidence="1" id="KW-0472">Membrane</keyword>
<reference evidence="2 3" key="1">
    <citation type="submission" date="2019-12" db="EMBL/GenBank/DDBJ databases">
        <title>The draft genomic sequence of strain Chitinophaga oryziterrae JCM 16595.</title>
        <authorList>
            <person name="Zhang X."/>
        </authorList>
    </citation>
    <scope>NUCLEOTIDE SEQUENCE [LARGE SCALE GENOMIC DNA]</scope>
    <source>
        <strain evidence="2 3">JCM 16595</strain>
    </source>
</reference>
<protein>
    <submittedName>
        <fullName evidence="2">Uncharacterized protein</fullName>
    </submittedName>
</protein>
<proteinExistence type="predicted"/>
<comment type="caution">
    <text evidence="2">The sequence shown here is derived from an EMBL/GenBank/DDBJ whole genome shotgun (WGS) entry which is preliminary data.</text>
</comment>
<dbReference type="Proteomes" id="UP000468388">
    <property type="component" value="Unassembled WGS sequence"/>
</dbReference>
<gene>
    <name evidence="2" type="ORF">GO495_11620</name>
</gene>
<keyword evidence="1" id="KW-0812">Transmembrane</keyword>
<evidence type="ECO:0000313" key="3">
    <source>
        <dbReference type="Proteomes" id="UP000468388"/>
    </source>
</evidence>
<dbReference type="AlphaFoldDB" id="A0A6N8J807"/>
<dbReference type="OrthoDB" id="663619at2"/>
<evidence type="ECO:0000313" key="2">
    <source>
        <dbReference type="EMBL" id="MVT41233.1"/>
    </source>
</evidence>
<evidence type="ECO:0000256" key="1">
    <source>
        <dbReference type="SAM" id="Phobius"/>
    </source>
</evidence>
<feature type="transmembrane region" description="Helical" evidence="1">
    <location>
        <begin position="32"/>
        <end position="51"/>
    </location>
</feature>
<organism evidence="2 3">
    <name type="scientific">Chitinophaga oryziterrae</name>
    <dbReference type="NCBI Taxonomy" id="1031224"/>
    <lineage>
        <taxon>Bacteria</taxon>
        <taxon>Pseudomonadati</taxon>
        <taxon>Bacteroidota</taxon>
        <taxon>Chitinophagia</taxon>
        <taxon>Chitinophagales</taxon>
        <taxon>Chitinophagaceae</taxon>
        <taxon>Chitinophaga</taxon>
    </lineage>
</organism>
<dbReference type="RefSeq" id="WP_157299841.1">
    <property type="nucleotide sequence ID" value="NZ_BAAAZB010000007.1"/>
</dbReference>
<name>A0A6N8J807_9BACT</name>
<dbReference type="EMBL" id="WRXO01000002">
    <property type="protein sequence ID" value="MVT41233.1"/>
    <property type="molecule type" value="Genomic_DNA"/>
</dbReference>
<sequence>MFTVTVLSGCFLAAISCKIKKVKVPMITGLLWYFHFVFLFFAALCLLLLVSGYGFKGSYTERVFFTFYAGSGIVLYGLTPQDTSGKFAYLACFFGFPFLLIFGLLLPPLRLFTVVMGLGLLADGHLESYKIDDDYALQAKTVEILNREPDYSLVEDKYWLFEKNTRFDVPYGIRGLKMEKTSKDSVRMQFRAMEDAGRLGNKIDTVISLHQ</sequence>
<keyword evidence="1" id="KW-1133">Transmembrane helix</keyword>
<feature type="transmembrane region" description="Helical" evidence="1">
    <location>
        <begin position="63"/>
        <end position="81"/>
    </location>
</feature>
<accession>A0A6N8J807</accession>